<proteinExistence type="predicted"/>
<dbReference type="InterPro" id="IPR005849">
    <property type="entry name" value="GalP_Utransf_N"/>
</dbReference>
<dbReference type="InterPro" id="IPR053177">
    <property type="entry name" value="ADP-glucose_phosphorylase"/>
</dbReference>
<keyword evidence="2" id="KW-0548">Nucleotidyltransferase</keyword>
<protein>
    <submittedName>
        <fullName evidence="6">Unannotated protein</fullName>
    </submittedName>
</protein>
<evidence type="ECO:0000256" key="1">
    <source>
        <dbReference type="ARBA" id="ARBA00022679"/>
    </source>
</evidence>
<dbReference type="Pfam" id="PF01087">
    <property type="entry name" value="GalP_UDP_transf"/>
    <property type="match status" value="1"/>
</dbReference>
<evidence type="ECO:0000256" key="2">
    <source>
        <dbReference type="ARBA" id="ARBA00022695"/>
    </source>
</evidence>
<dbReference type="GO" id="GO:0008108">
    <property type="term" value="F:UDP-glucose:hexose-1-phosphate uridylyltransferase activity"/>
    <property type="evidence" value="ECO:0007669"/>
    <property type="project" value="InterPro"/>
</dbReference>
<dbReference type="PIRSF" id="PIRSF000808">
    <property type="entry name" value="GalT"/>
    <property type="match status" value="1"/>
</dbReference>
<dbReference type="Gene3D" id="3.30.428.10">
    <property type="entry name" value="HIT-like"/>
    <property type="match status" value="2"/>
</dbReference>
<dbReference type="AlphaFoldDB" id="A0A6J7H2Y5"/>
<organism evidence="6">
    <name type="scientific">freshwater metagenome</name>
    <dbReference type="NCBI Taxonomy" id="449393"/>
    <lineage>
        <taxon>unclassified sequences</taxon>
        <taxon>metagenomes</taxon>
        <taxon>ecological metagenomes</taxon>
    </lineage>
</organism>
<dbReference type="SUPFAM" id="SSF54197">
    <property type="entry name" value="HIT-like"/>
    <property type="match status" value="2"/>
</dbReference>
<sequence>MPELRVDPLTGLRVLIAGERADRPGTDLRPPEPDPAIDPERDPFLEGHEDRTPAELDAERPGGSAPDTPGWLVRVVPNLYPALEADSPDPPREARIDLFSATGARGAHEVIVNTPLAIGSLGDLPVAQLEHAMAMWQRRIRHHRRHGTAYAHLFVNDGREAGASQPHTHAQLAALPFVPALIARERERCGAHAVTTGGASLLGDLVQQEVRLDQRLVDVDDDTVLLTPFASGAPYQLLIAPRRPAMRWEDEGQPTAAAMLRAALDRLRRHFDGVLPPFNLWVRTAPQGSDHFCWHIDIRPRFGTPAGLELGTGIELNAVAPERAARELRDA</sequence>
<feature type="region of interest" description="Disordered" evidence="4">
    <location>
        <begin position="17"/>
        <end position="70"/>
    </location>
</feature>
<evidence type="ECO:0000256" key="4">
    <source>
        <dbReference type="SAM" id="MobiDB-lite"/>
    </source>
</evidence>
<dbReference type="EMBL" id="CAFBMX010000001">
    <property type="protein sequence ID" value="CAB4915307.1"/>
    <property type="molecule type" value="Genomic_DNA"/>
</dbReference>
<name>A0A6J7H2Y5_9ZZZZ</name>
<dbReference type="InterPro" id="IPR036265">
    <property type="entry name" value="HIT-like_sf"/>
</dbReference>
<dbReference type="PANTHER" id="PTHR42763">
    <property type="entry name" value="ADP-GLUCOSE PHOSPHORYLASE"/>
    <property type="match status" value="1"/>
</dbReference>
<evidence type="ECO:0000256" key="3">
    <source>
        <dbReference type="ARBA" id="ARBA00023277"/>
    </source>
</evidence>
<dbReference type="PANTHER" id="PTHR42763:SF1">
    <property type="entry name" value="UDP-GLUCOSE--HEXOSE-1-PHOSPHATE URIDYLYLTRANSFERASE"/>
    <property type="match status" value="1"/>
</dbReference>
<feature type="domain" description="Galactose-1-phosphate uridyl transferase N-terminal" evidence="5">
    <location>
        <begin position="3"/>
        <end position="179"/>
    </location>
</feature>
<feature type="compositionally biased region" description="Basic and acidic residues" evidence="4">
    <location>
        <begin position="19"/>
        <end position="60"/>
    </location>
</feature>
<dbReference type="GO" id="GO:0008270">
    <property type="term" value="F:zinc ion binding"/>
    <property type="evidence" value="ECO:0007669"/>
    <property type="project" value="InterPro"/>
</dbReference>
<gene>
    <name evidence="6" type="ORF">UFOPK3674_00198</name>
</gene>
<keyword evidence="1" id="KW-0808">Transferase</keyword>
<accession>A0A6J7H2Y5</accession>
<dbReference type="GO" id="GO:0006012">
    <property type="term" value="P:galactose metabolic process"/>
    <property type="evidence" value="ECO:0007669"/>
    <property type="project" value="InterPro"/>
</dbReference>
<dbReference type="InterPro" id="IPR001937">
    <property type="entry name" value="GalP_UDPtransf1"/>
</dbReference>
<evidence type="ECO:0000313" key="6">
    <source>
        <dbReference type="EMBL" id="CAB4915307.1"/>
    </source>
</evidence>
<keyword evidence="3" id="KW-0119">Carbohydrate metabolism</keyword>
<reference evidence="6" key="1">
    <citation type="submission" date="2020-05" db="EMBL/GenBank/DDBJ databases">
        <authorList>
            <person name="Chiriac C."/>
            <person name="Salcher M."/>
            <person name="Ghai R."/>
            <person name="Kavagutti S V."/>
        </authorList>
    </citation>
    <scope>NUCLEOTIDE SEQUENCE</scope>
</reference>
<evidence type="ECO:0000259" key="5">
    <source>
        <dbReference type="Pfam" id="PF01087"/>
    </source>
</evidence>